<evidence type="ECO:0000259" key="1">
    <source>
        <dbReference type="PROSITE" id="PS50801"/>
    </source>
</evidence>
<dbReference type="SUPFAM" id="SSF52091">
    <property type="entry name" value="SpoIIaa-like"/>
    <property type="match status" value="1"/>
</dbReference>
<feature type="domain" description="STAS" evidence="1">
    <location>
        <begin position="18"/>
        <end position="109"/>
    </location>
</feature>
<sequence>MTEPVSVAELQAMGKGKFSLSGELTFTSVASLWRKGEYPFPNTNRVALDLSEVIHSDSAGLALMVEWLRQSKTRDAIIEIHNIPKQMLSLARTAGIDFLLEMPEPKSQE</sequence>
<dbReference type="Gene3D" id="3.30.750.24">
    <property type="entry name" value="STAS domain"/>
    <property type="match status" value="1"/>
</dbReference>
<proteinExistence type="predicted"/>
<dbReference type="InterPro" id="IPR036513">
    <property type="entry name" value="STAS_dom_sf"/>
</dbReference>
<protein>
    <submittedName>
        <fullName evidence="2">Anti-sigma-factor antagonist</fullName>
    </submittedName>
</protein>
<evidence type="ECO:0000313" key="2">
    <source>
        <dbReference type="EMBL" id="VFJ89077.1"/>
    </source>
</evidence>
<dbReference type="InterPro" id="IPR002645">
    <property type="entry name" value="STAS_dom"/>
</dbReference>
<dbReference type="AlphaFoldDB" id="A0A450UAG7"/>
<dbReference type="InterPro" id="IPR058548">
    <property type="entry name" value="MlaB-like_STAS"/>
</dbReference>
<accession>A0A450UAG7</accession>
<dbReference type="CDD" id="cd07043">
    <property type="entry name" value="STAS_anti-anti-sigma_factors"/>
    <property type="match status" value="1"/>
</dbReference>
<organism evidence="2">
    <name type="scientific">Candidatus Kentrum sp. LFY</name>
    <dbReference type="NCBI Taxonomy" id="2126342"/>
    <lineage>
        <taxon>Bacteria</taxon>
        <taxon>Pseudomonadati</taxon>
        <taxon>Pseudomonadota</taxon>
        <taxon>Gammaproteobacteria</taxon>
        <taxon>Candidatus Kentrum</taxon>
    </lineage>
</organism>
<dbReference type="PROSITE" id="PS50801">
    <property type="entry name" value="STAS"/>
    <property type="match status" value="1"/>
</dbReference>
<name>A0A450UAG7_9GAMM</name>
<gene>
    <name evidence="2" type="ORF">BECKLFY1418A_GA0070994_100632</name>
</gene>
<reference evidence="2" key="1">
    <citation type="submission" date="2019-02" db="EMBL/GenBank/DDBJ databases">
        <authorList>
            <person name="Gruber-Vodicka R. H."/>
            <person name="Seah K. B. B."/>
        </authorList>
    </citation>
    <scope>NUCLEOTIDE SEQUENCE</scope>
    <source>
        <strain evidence="2">BECK_M6</strain>
    </source>
</reference>
<dbReference type="EMBL" id="CAADFH010000006">
    <property type="protein sequence ID" value="VFJ89077.1"/>
    <property type="molecule type" value="Genomic_DNA"/>
</dbReference>
<dbReference type="Pfam" id="PF13466">
    <property type="entry name" value="STAS_2"/>
    <property type="match status" value="1"/>
</dbReference>